<keyword evidence="3" id="KW-1185">Reference proteome</keyword>
<accession>T0IZ42</accession>
<dbReference type="STRING" id="1346791.M529_23850"/>
<keyword evidence="1" id="KW-0732">Signal</keyword>
<feature type="chain" id="PRO_5004565471" description="Amidohydrolase-related domain-containing protein" evidence="1">
    <location>
        <begin position="23"/>
        <end position="334"/>
    </location>
</feature>
<feature type="signal peptide" evidence="1">
    <location>
        <begin position="1"/>
        <end position="22"/>
    </location>
</feature>
<reference evidence="2 3" key="1">
    <citation type="journal article" date="2013" name="Genome Announc.">
        <title>Draft Genome Sequence of Sphingobium ummariense Strain RL-3, a Hexachlorocyclohexane-Degrading Bacterium.</title>
        <authorList>
            <person name="Kohli P."/>
            <person name="Dua A."/>
            <person name="Sangwan N."/>
            <person name="Oldach P."/>
            <person name="Khurana J.P."/>
            <person name="Lal R."/>
        </authorList>
    </citation>
    <scope>NUCLEOTIDE SEQUENCE [LARGE SCALE GENOMIC DNA]</scope>
    <source>
        <strain evidence="2 3">RL-3</strain>
    </source>
</reference>
<dbReference type="SUPFAM" id="SSF51556">
    <property type="entry name" value="Metallo-dependent hydrolases"/>
    <property type="match status" value="1"/>
</dbReference>
<dbReference type="AlphaFoldDB" id="T0IZ42"/>
<proteinExistence type="predicted"/>
<dbReference type="InterPro" id="IPR046249">
    <property type="entry name" value="DUF6282"/>
</dbReference>
<evidence type="ECO:0000256" key="1">
    <source>
        <dbReference type="SAM" id="SignalP"/>
    </source>
</evidence>
<evidence type="ECO:0000313" key="2">
    <source>
        <dbReference type="EMBL" id="EQB29817.1"/>
    </source>
</evidence>
<evidence type="ECO:0008006" key="4">
    <source>
        <dbReference type="Google" id="ProtNLM"/>
    </source>
</evidence>
<name>T0IZ42_9SPHN</name>
<evidence type="ECO:0000313" key="3">
    <source>
        <dbReference type="Proteomes" id="UP000015523"/>
    </source>
</evidence>
<dbReference type="Pfam" id="PF19799">
    <property type="entry name" value="DUF6282"/>
    <property type="match status" value="1"/>
</dbReference>
<dbReference type="Gene3D" id="3.20.20.140">
    <property type="entry name" value="Metal-dependent hydrolases"/>
    <property type="match status" value="1"/>
</dbReference>
<dbReference type="InterPro" id="IPR032466">
    <property type="entry name" value="Metal_Hydrolase"/>
</dbReference>
<protein>
    <recommendedName>
        <fullName evidence="4">Amidohydrolase-related domain-containing protein</fullName>
    </recommendedName>
</protein>
<organism evidence="2 3">
    <name type="scientific">Sphingobium ummariense RL-3</name>
    <dbReference type="NCBI Taxonomy" id="1346791"/>
    <lineage>
        <taxon>Bacteria</taxon>
        <taxon>Pseudomonadati</taxon>
        <taxon>Pseudomonadota</taxon>
        <taxon>Alphaproteobacteria</taxon>
        <taxon>Sphingomonadales</taxon>
        <taxon>Sphingomonadaceae</taxon>
        <taxon>Sphingobium</taxon>
    </lineage>
</organism>
<dbReference type="Proteomes" id="UP000015523">
    <property type="component" value="Unassembled WGS sequence"/>
</dbReference>
<dbReference type="eggNOG" id="COG1735">
    <property type="taxonomic scope" value="Bacteria"/>
</dbReference>
<dbReference type="PATRIC" id="fig|1346791.3.peg.4610"/>
<dbReference type="EMBL" id="AUWY01000136">
    <property type="protein sequence ID" value="EQB29817.1"/>
    <property type="molecule type" value="Genomic_DNA"/>
</dbReference>
<sequence>MIGMGRTLSLLGAAALLISAGAEPPPLGKLPAPTAADRALLRDVIDIHTHLDPDSFGPHSVQARRALDVLEMAARAKKAGMRGFVIKQHYDQTAQLAYLASKAVPGVEIFGQLCLNLTVGGLNPAAVHHFGEVKGGRARIVSMPTWDSEANVAAGGRDRPFVRVSRNGELLPETKAVIAAIATAKIRDSEVKLALATGHVSPTEALMVIREAKRQGIARIVVTHAIGHPIDMTMAQMQEAVALGAQIEFVTGFLIGRRASFTFDQYAEAIRTLGPDNVILSSDGGQLGQVLPDDMIAMVAGLLRKRGFSASEVRRMTVDNPAALLGLPPPTARR</sequence>
<comment type="caution">
    <text evidence="2">The sequence shown here is derived from an EMBL/GenBank/DDBJ whole genome shotgun (WGS) entry which is preliminary data.</text>
</comment>
<gene>
    <name evidence="2" type="ORF">M529_23850</name>
</gene>